<name>A0A4R1XPW1_ACICA</name>
<dbReference type="Proteomes" id="UP000294963">
    <property type="component" value="Unassembled WGS sequence"/>
</dbReference>
<dbReference type="Pfam" id="PF01177">
    <property type="entry name" value="Asp_Glu_race"/>
    <property type="match status" value="1"/>
</dbReference>
<dbReference type="AlphaFoldDB" id="A0A4R1XPW1"/>
<dbReference type="OrthoDB" id="9801055at2"/>
<dbReference type="PANTHER" id="PTHR21198:SF3">
    <property type="entry name" value="GLUTAMATE RACEMASE"/>
    <property type="match status" value="1"/>
</dbReference>
<accession>A0A4R1XPW1</accession>
<dbReference type="InterPro" id="IPR001920">
    <property type="entry name" value="Asp/Glu_race"/>
</dbReference>
<evidence type="ECO:0000313" key="3">
    <source>
        <dbReference type="Proteomes" id="UP000294963"/>
    </source>
</evidence>
<evidence type="ECO:0000256" key="1">
    <source>
        <dbReference type="ARBA" id="ARBA00023235"/>
    </source>
</evidence>
<gene>
    <name evidence="2" type="ORF">EC844_1143</name>
</gene>
<comment type="caution">
    <text evidence="2">The sequence shown here is derived from an EMBL/GenBank/DDBJ whole genome shotgun (WGS) entry which is preliminary data.</text>
</comment>
<dbReference type="EMBL" id="SLVJ01000014">
    <property type="protein sequence ID" value="TCM65766.1"/>
    <property type="molecule type" value="Genomic_DNA"/>
</dbReference>
<dbReference type="GO" id="GO:0047661">
    <property type="term" value="F:amino-acid racemase activity"/>
    <property type="evidence" value="ECO:0007669"/>
    <property type="project" value="InterPro"/>
</dbReference>
<proteinExistence type="predicted"/>
<sequence>MNKPIGVFDAGLGSYSIVDLIHQHYPQQDLIYYADRASFPYGKKTKSELLHCIGQAIDQLIAEGVSAVVLASNAPSVMILEEIKNQYDLPIIGVFPPVAQAIQYSQTQHVAILGVNSLINSSEIKHYVEQRPGQAQVSLVNASSLVDLVEDGSFLADPERTQQVVNQFMQQLQENFPRVDVCTLSSTHLPWLRPFFEKSSQQIQFIDPAELIVAQIKPYIQAGQGEIRCIATQTEQFLITGLSQMFDRLGIYLRPQLIEPSAKP</sequence>
<reference evidence="2 3" key="1">
    <citation type="submission" date="2019-03" db="EMBL/GenBank/DDBJ databases">
        <title>Genomic analyses of the natural microbiome of Caenorhabditis elegans.</title>
        <authorList>
            <person name="Samuel B."/>
        </authorList>
    </citation>
    <scope>NUCLEOTIDE SEQUENCE [LARGE SCALE GENOMIC DNA]</scope>
    <source>
        <strain evidence="2 3">JUb89</strain>
    </source>
</reference>
<organism evidence="2 3">
    <name type="scientific">Acinetobacter calcoaceticus</name>
    <dbReference type="NCBI Taxonomy" id="471"/>
    <lineage>
        <taxon>Bacteria</taxon>
        <taxon>Pseudomonadati</taxon>
        <taxon>Pseudomonadota</taxon>
        <taxon>Gammaproteobacteria</taxon>
        <taxon>Moraxellales</taxon>
        <taxon>Moraxellaceae</taxon>
        <taxon>Acinetobacter</taxon>
        <taxon>Acinetobacter calcoaceticus/baumannii complex</taxon>
    </lineage>
</organism>
<protein>
    <submittedName>
        <fullName evidence="2">Glutamate racemase</fullName>
    </submittedName>
</protein>
<dbReference type="Gene3D" id="3.40.50.1860">
    <property type="match status" value="2"/>
</dbReference>
<dbReference type="SUPFAM" id="SSF53681">
    <property type="entry name" value="Aspartate/glutamate racemase"/>
    <property type="match status" value="2"/>
</dbReference>
<keyword evidence="1" id="KW-0413">Isomerase</keyword>
<dbReference type="PANTHER" id="PTHR21198">
    <property type="entry name" value="GLUTAMATE RACEMASE"/>
    <property type="match status" value="1"/>
</dbReference>
<evidence type="ECO:0000313" key="2">
    <source>
        <dbReference type="EMBL" id="TCM65766.1"/>
    </source>
</evidence>
<dbReference type="InterPro" id="IPR015942">
    <property type="entry name" value="Asp/Glu/hydantoin_racemase"/>
</dbReference>
<keyword evidence="3" id="KW-1185">Reference proteome</keyword>